<dbReference type="RefSeq" id="XP_066088189.1">
    <property type="nucleotide sequence ID" value="XM_066232092.1"/>
</dbReference>
<dbReference type="EMBL" id="CP144091">
    <property type="protein sequence ID" value="WWD10222.1"/>
    <property type="molecule type" value="Genomic_DNA"/>
</dbReference>
<proteinExistence type="predicted"/>
<evidence type="ECO:0000313" key="1">
    <source>
        <dbReference type="EMBL" id="WWD10222.1"/>
    </source>
</evidence>
<dbReference type="Proteomes" id="UP001358614">
    <property type="component" value="Chromosome 3"/>
</dbReference>
<dbReference type="GeneID" id="91107157"/>
<dbReference type="AlphaFoldDB" id="A0AAX4KWQ6"/>
<gene>
    <name evidence="1" type="ORF">V865_008356</name>
</gene>
<name>A0AAX4KWQ6_9TREE</name>
<evidence type="ECO:0000313" key="2">
    <source>
        <dbReference type="Proteomes" id="UP001358614"/>
    </source>
</evidence>
<sequence length="250" mass="28288">MESERRTFIPDIALSVNTTLIFDTSTGLLSNNTDPDARNLSAYSIGIVHRELSSGFNVQLTQDEMISNDWRIVRSIIPKIAPLHYLATSYHLSRVKAPDPYVAGSGTSIEQGRMGCQSHQDRHITSLVSRDTWNSSCPQNRLYEDCYAPVRSRRTGISRSTNLQDNTTTIHMYWVESTTIPEGVEIDPREEIPLYRTRARTTPFLQISSDDIKTEESKEFIERMDTCSQWVMSQSGDESSGVGYLKVPTE</sequence>
<dbReference type="KEGG" id="ker:91107157"/>
<accession>A0AAX4KWQ6</accession>
<reference evidence="1 2" key="1">
    <citation type="submission" date="2024-01" db="EMBL/GenBank/DDBJ databases">
        <title>Comparative genomics of Cryptococcus and Kwoniella reveals pathogenesis evolution and contrasting modes of karyotype evolution via chromosome fusion or intercentromeric recombination.</title>
        <authorList>
            <person name="Coelho M.A."/>
            <person name="David-Palma M."/>
            <person name="Shea T."/>
            <person name="Bowers K."/>
            <person name="McGinley-Smith S."/>
            <person name="Mohammad A.W."/>
            <person name="Gnirke A."/>
            <person name="Yurkov A.M."/>
            <person name="Nowrousian M."/>
            <person name="Sun S."/>
            <person name="Cuomo C.A."/>
            <person name="Heitman J."/>
        </authorList>
    </citation>
    <scope>NUCLEOTIDE SEQUENCE [LARGE SCALE GENOMIC DNA]</scope>
    <source>
        <strain evidence="1 2">PYCC6329</strain>
    </source>
</reference>
<keyword evidence="2" id="KW-1185">Reference proteome</keyword>
<organism evidence="1 2">
    <name type="scientific">Kwoniella europaea PYCC6329</name>
    <dbReference type="NCBI Taxonomy" id="1423913"/>
    <lineage>
        <taxon>Eukaryota</taxon>
        <taxon>Fungi</taxon>
        <taxon>Dikarya</taxon>
        <taxon>Basidiomycota</taxon>
        <taxon>Agaricomycotina</taxon>
        <taxon>Tremellomycetes</taxon>
        <taxon>Tremellales</taxon>
        <taxon>Cryptococcaceae</taxon>
        <taxon>Kwoniella</taxon>
    </lineage>
</organism>
<protein>
    <submittedName>
        <fullName evidence="1">Uncharacterized protein</fullName>
    </submittedName>
</protein>